<dbReference type="Pfam" id="PF18273">
    <property type="entry name" value="T3RM_EcoP15I_C"/>
    <property type="match status" value="1"/>
</dbReference>
<sequence length="662" mass="76090">MIEQNLTTNLTPKTADLQAVLHAHFADCFSKEGTFDFEKFKTVLQQKEVDFFTESYSLQWLGKQYARLLATDPVTTLLRADEAHNALPENAHSQNLLLKGDNLEVLKHLTNAYYEKVKMIYIDPPYNTGSDGFVYQDDRKFTVPQLAQLAGVSEEVAQRILSFTQSKSNSHSAWLTFMYPRLYIARQLLKDDGVIFVSIDDNEVAQLRLLMDEVFGEDNFVSEFIWQKKTGASDANNIAVITEYILCYCKNTFYTNLNKNTNSFNENRYKLSDEFEEERGKYYIDNLDRGGLSYSDSLNYPIECPDGTITYPNGRLDYENDGWIWKWSKEKFQWGIENKFIEFRKSTSKQSGWAVCYKNYMLVDNEGNKIERAAAYKNLITDVMNNHAAKELNEIFQGKKIFETPKPVKLMKFLIEIGSNPNDLILDFFAGSGTTADAVMQLNAKDEGNRRFILVQLPELIDKKKNKTAYEAVLSFPSFVSRNSSLPAVPTIFDITKERLLRAAAKLKAEKNDLFNTKAVDFGFQIYETFPIWDDYEFEAKDFTPSLTLFDETKLTDADLRALLLTWKTYDGIPLTESLASVNLAGYEAYYGFDKLYLIHRGFTTESLKVLLEMMDNTPDFNPTTIVVFGYHFESAHLRQIAENVKAYANKKSISTDFIIRN</sequence>
<keyword evidence="4" id="KW-0808">Transferase</keyword>
<keyword evidence="3" id="KW-0489">Methyltransferase</keyword>
<evidence type="ECO:0000313" key="10">
    <source>
        <dbReference type="Proteomes" id="UP000641139"/>
    </source>
</evidence>
<accession>A0ABS0SL42</accession>
<proteinExistence type="inferred from homology"/>
<comment type="caution">
    <text evidence="9">The sequence shown here is derived from an EMBL/GenBank/DDBJ whole genome shotgun (WGS) entry which is preliminary data.</text>
</comment>
<evidence type="ECO:0000259" key="7">
    <source>
        <dbReference type="Pfam" id="PF01555"/>
    </source>
</evidence>
<protein>
    <recommendedName>
        <fullName evidence="2">site-specific DNA-methyltransferase (adenine-specific)</fullName>
        <ecNumber evidence="2">2.1.1.72</ecNumber>
    </recommendedName>
</protein>
<comment type="catalytic activity">
    <reaction evidence="6">
        <text>a 2'-deoxyadenosine in DNA + S-adenosyl-L-methionine = an N(6)-methyl-2'-deoxyadenosine in DNA + S-adenosyl-L-homocysteine + H(+)</text>
        <dbReference type="Rhea" id="RHEA:15197"/>
        <dbReference type="Rhea" id="RHEA-COMP:12418"/>
        <dbReference type="Rhea" id="RHEA-COMP:12419"/>
        <dbReference type="ChEBI" id="CHEBI:15378"/>
        <dbReference type="ChEBI" id="CHEBI:57856"/>
        <dbReference type="ChEBI" id="CHEBI:59789"/>
        <dbReference type="ChEBI" id="CHEBI:90615"/>
        <dbReference type="ChEBI" id="CHEBI:90616"/>
        <dbReference type="EC" id="2.1.1.72"/>
    </reaction>
</comment>
<keyword evidence="10" id="KW-1185">Reference proteome</keyword>
<evidence type="ECO:0000256" key="1">
    <source>
        <dbReference type="ARBA" id="ARBA00006594"/>
    </source>
</evidence>
<feature type="domain" description="DNA methylase N-4/N-6" evidence="7">
    <location>
        <begin position="117"/>
        <end position="445"/>
    </location>
</feature>
<keyword evidence="5" id="KW-0949">S-adenosyl-L-methionine</keyword>
<evidence type="ECO:0000256" key="2">
    <source>
        <dbReference type="ARBA" id="ARBA00011900"/>
    </source>
</evidence>
<evidence type="ECO:0000259" key="8">
    <source>
        <dbReference type="Pfam" id="PF18273"/>
    </source>
</evidence>
<evidence type="ECO:0000256" key="5">
    <source>
        <dbReference type="ARBA" id="ARBA00022691"/>
    </source>
</evidence>
<evidence type="ECO:0000256" key="3">
    <source>
        <dbReference type="ARBA" id="ARBA00022603"/>
    </source>
</evidence>
<feature type="domain" description="Type III R-M EcoP15I C-terminal" evidence="8">
    <location>
        <begin position="559"/>
        <end position="654"/>
    </location>
</feature>
<dbReference type="PRINTS" id="PR00506">
    <property type="entry name" value="D21N6MTFRASE"/>
</dbReference>
<dbReference type="RefSeq" id="WP_198466293.1">
    <property type="nucleotide sequence ID" value="NZ_JAEFDC010000003.1"/>
</dbReference>
<evidence type="ECO:0000256" key="4">
    <source>
        <dbReference type="ARBA" id="ARBA00022679"/>
    </source>
</evidence>
<comment type="similarity">
    <text evidence="1">Belongs to the N(4)/N(6)-methyltransferase family.</text>
</comment>
<dbReference type="InterPro" id="IPR002941">
    <property type="entry name" value="DNA_methylase_N4/N6"/>
</dbReference>
<name>A0ABS0SL42_9FLAO</name>
<dbReference type="InterPro" id="IPR029063">
    <property type="entry name" value="SAM-dependent_MTases_sf"/>
</dbReference>
<gene>
    <name evidence="9" type="ORF">I7X30_05250</name>
</gene>
<dbReference type="Pfam" id="PF01555">
    <property type="entry name" value="N6_N4_Mtase"/>
    <property type="match status" value="1"/>
</dbReference>
<dbReference type="PROSITE" id="PS00092">
    <property type="entry name" value="N6_MTASE"/>
    <property type="match status" value="1"/>
</dbReference>
<organism evidence="9 10">
    <name type="scientific">Capnocytophaga periodontitidis</name>
    <dbReference type="NCBI Taxonomy" id="2795027"/>
    <lineage>
        <taxon>Bacteria</taxon>
        <taxon>Pseudomonadati</taxon>
        <taxon>Bacteroidota</taxon>
        <taxon>Flavobacteriia</taxon>
        <taxon>Flavobacteriales</taxon>
        <taxon>Flavobacteriaceae</taxon>
        <taxon>Capnocytophaga</taxon>
    </lineage>
</organism>
<dbReference type="PIRSF" id="PIRSF015855">
    <property type="entry name" value="TypeIII_Mtase_mKpnI"/>
    <property type="match status" value="1"/>
</dbReference>
<reference evidence="9 10" key="1">
    <citation type="journal article" date="2021" name="Int. J. Syst. Evol. Microbiol.">
        <title>Capnocytophaga periodontitidis sp. nov., isolated from subgingival plaque of periodontitis patient.</title>
        <authorList>
            <person name="Zhang Y."/>
            <person name="Qiao D."/>
            <person name="Shi W."/>
            <person name="Wu D."/>
            <person name="Cai M."/>
        </authorList>
    </citation>
    <scope>NUCLEOTIDE SEQUENCE [LARGE SCALE GENOMIC DNA]</scope>
    <source>
        <strain evidence="9 10">051621</strain>
    </source>
</reference>
<dbReference type="EMBL" id="JAEFDC010000003">
    <property type="protein sequence ID" value="MBI1646465.1"/>
    <property type="molecule type" value="Genomic_DNA"/>
</dbReference>
<dbReference type="Proteomes" id="UP000641139">
    <property type="component" value="Unassembled WGS sequence"/>
</dbReference>
<evidence type="ECO:0000313" key="9">
    <source>
        <dbReference type="EMBL" id="MBI1646465.1"/>
    </source>
</evidence>
<dbReference type="InterPro" id="IPR002052">
    <property type="entry name" value="DNA_methylase_N6_adenine_CS"/>
</dbReference>
<dbReference type="InterPro" id="IPR002295">
    <property type="entry name" value="N4/N6-MTase_EcoPI_Mod-like"/>
</dbReference>
<dbReference type="EC" id="2.1.1.72" evidence="2"/>
<dbReference type="Gene3D" id="3.40.50.150">
    <property type="entry name" value="Vaccinia Virus protein VP39"/>
    <property type="match status" value="1"/>
</dbReference>
<evidence type="ECO:0000256" key="6">
    <source>
        <dbReference type="ARBA" id="ARBA00047942"/>
    </source>
</evidence>
<dbReference type="InterPro" id="IPR041405">
    <property type="entry name" value="T3RM_EcoP15I_C"/>
</dbReference>
<dbReference type="SUPFAM" id="SSF53335">
    <property type="entry name" value="S-adenosyl-L-methionine-dependent methyltransferases"/>
    <property type="match status" value="1"/>
</dbReference>